<evidence type="ECO:0000313" key="1">
    <source>
        <dbReference type="EMBL" id="RUR67278.1"/>
    </source>
</evidence>
<protein>
    <submittedName>
        <fullName evidence="1">Uncharacterized protein</fullName>
    </submittedName>
</protein>
<comment type="caution">
    <text evidence="1">The sequence shown here is derived from an EMBL/GenBank/DDBJ whole genome shotgun (WGS) entry which is preliminary data.</text>
</comment>
<dbReference type="RefSeq" id="WP_126021448.1">
    <property type="nucleotide sequence ID" value="NZ_RXFT01000003.1"/>
</dbReference>
<evidence type="ECO:0000313" key="2">
    <source>
        <dbReference type="Proteomes" id="UP000281118"/>
    </source>
</evidence>
<dbReference type="Proteomes" id="UP000281118">
    <property type="component" value="Unassembled WGS sequence"/>
</dbReference>
<dbReference type="OrthoDB" id="8858263at2"/>
<dbReference type="AlphaFoldDB" id="A0A433MH75"/>
<reference evidence="1 2" key="1">
    <citation type="submission" date="2018-12" db="EMBL/GenBank/DDBJ databases">
        <title>The genome sequences of Variovorax guangxiensis DSM 27352.</title>
        <authorList>
            <person name="Gao J."/>
            <person name="Sun J."/>
        </authorList>
    </citation>
    <scope>NUCLEOTIDE SEQUENCE [LARGE SCALE GENOMIC DNA]</scope>
    <source>
        <strain evidence="1 2">DSM 27352</strain>
    </source>
</reference>
<name>A0A433MH75_9BURK</name>
<organism evidence="1 2">
    <name type="scientific">Variovorax guangxiensis</name>
    <dbReference type="NCBI Taxonomy" id="1775474"/>
    <lineage>
        <taxon>Bacteria</taxon>
        <taxon>Pseudomonadati</taxon>
        <taxon>Pseudomonadota</taxon>
        <taxon>Betaproteobacteria</taxon>
        <taxon>Burkholderiales</taxon>
        <taxon>Comamonadaceae</taxon>
        <taxon>Variovorax</taxon>
    </lineage>
</organism>
<proteinExistence type="predicted"/>
<sequence length="121" mass="14126">MHELIERWHKFAGQSKEEIAAQFNDETRALFAEFFTKSFHDTGPQGARWASADEFAQYVLELRANERAWSRYLGDTILRAHDLMEEGRLDEAKQELRTFQDICPWIFFAGVAETQLQSLPD</sequence>
<gene>
    <name evidence="1" type="ORF">EJP67_09400</name>
</gene>
<dbReference type="EMBL" id="RXFT01000003">
    <property type="protein sequence ID" value="RUR67278.1"/>
    <property type="molecule type" value="Genomic_DNA"/>
</dbReference>
<accession>A0A433MH75</accession>